<proteinExistence type="predicted"/>
<evidence type="ECO:0000256" key="1">
    <source>
        <dbReference type="SAM" id="MobiDB-lite"/>
    </source>
</evidence>
<sequence length="120" mass="13646">MTSENFRKTKKNTNKQESRLKYSPSQSSMPKLSFKSSLLVISVTFIILFMVPFLLELVPPLMQWLTLMISAGIVGMTIAYAHCFIETKRGIGSVFWRLSAIIAVLVFILEFFLFGLGIYL</sequence>
<feature type="region of interest" description="Disordered" evidence="1">
    <location>
        <begin position="1"/>
        <end position="30"/>
    </location>
</feature>
<dbReference type="EMBL" id="WJQR01000003">
    <property type="protein sequence ID" value="MRI81165.1"/>
    <property type="molecule type" value="Genomic_DNA"/>
</dbReference>
<feature type="transmembrane region" description="Helical" evidence="2">
    <location>
        <begin position="94"/>
        <end position="119"/>
    </location>
</feature>
<organism evidence="3 4">
    <name type="scientific">Fundicoccus ignavus</name>
    <dbReference type="NCBI Taxonomy" id="2664442"/>
    <lineage>
        <taxon>Bacteria</taxon>
        <taxon>Bacillati</taxon>
        <taxon>Bacillota</taxon>
        <taxon>Bacilli</taxon>
        <taxon>Lactobacillales</taxon>
        <taxon>Aerococcaceae</taxon>
        <taxon>Fundicoccus</taxon>
    </lineage>
</organism>
<protein>
    <submittedName>
        <fullName evidence="3">Uncharacterized protein</fullName>
    </submittedName>
</protein>
<evidence type="ECO:0000313" key="4">
    <source>
        <dbReference type="Proteomes" id="UP000469870"/>
    </source>
</evidence>
<comment type="caution">
    <text evidence="3">The sequence shown here is derived from an EMBL/GenBank/DDBJ whole genome shotgun (WGS) entry which is preliminary data.</text>
</comment>
<keyword evidence="2" id="KW-0812">Transmembrane</keyword>
<evidence type="ECO:0000313" key="3">
    <source>
        <dbReference type="EMBL" id="MRI81165.1"/>
    </source>
</evidence>
<reference evidence="3 4" key="1">
    <citation type="submission" date="2019-11" db="EMBL/GenBank/DDBJ databases">
        <title>Characterisation of Fundicoccus ignavus gen. nov. sp. nov., a novel genus of the family Aerococcaceae isolated from bulk tank milk.</title>
        <authorList>
            <person name="Siebert A."/>
            <person name="Huptas C."/>
            <person name="Wenning M."/>
            <person name="Scherer S."/>
            <person name="Doll E.V."/>
        </authorList>
    </citation>
    <scope>NUCLEOTIDE SEQUENCE [LARGE SCALE GENOMIC DNA]</scope>
    <source>
        <strain evidence="3 4">DSM 109653</strain>
    </source>
</reference>
<keyword evidence="2" id="KW-1133">Transmembrane helix</keyword>
<dbReference type="AlphaFoldDB" id="A0A844BGQ8"/>
<dbReference type="Proteomes" id="UP000469870">
    <property type="component" value="Unassembled WGS sequence"/>
</dbReference>
<accession>A0A844BGQ8</accession>
<feature type="transmembrane region" description="Helical" evidence="2">
    <location>
        <begin position="61"/>
        <end position="82"/>
    </location>
</feature>
<dbReference type="RefSeq" id="WP_153861590.1">
    <property type="nucleotide sequence ID" value="NZ_WJQR01000003.1"/>
</dbReference>
<feature type="transmembrane region" description="Helical" evidence="2">
    <location>
        <begin position="37"/>
        <end position="55"/>
    </location>
</feature>
<name>A0A844BGQ8_9LACT</name>
<gene>
    <name evidence="3" type="ORF">GIY11_03955</name>
</gene>
<evidence type="ECO:0000256" key="2">
    <source>
        <dbReference type="SAM" id="Phobius"/>
    </source>
</evidence>
<keyword evidence="2" id="KW-0472">Membrane</keyword>